<keyword evidence="7 12" id="KW-0220">Diaminopimelate biosynthesis</keyword>
<comment type="caution">
    <text evidence="12">Was originally thought to be a dihydrodipicolinate synthase (DHDPS), catalyzing the condensation of (S)-aspartate-beta-semialdehyde [(S)-ASA] and pyruvate to dihydrodipicolinate (DHDP). However, it was shown in E.coli that the product of the enzymatic reaction is not dihydrodipicolinate but in fact (4S)-4-hydroxy-2,3,4,5-tetrahydro-(2S)-dipicolinic acid (HTPA), and that the consecutive dehydration reaction leading to DHDP is not spontaneous but catalyzed by DapB.</text>
</comment>
<evidence type="ECO:0000256" key="6">
    <source>
        <dbReference type="ARBA" id="ARBA00022605"/>
    </source>
</evidence>
<evidence type="ECO:0000313" key="16">
    <source>
        <dbReference type="EMBL" id="ADV61816.1"/>
    </source>
</evidence>
<evidence type="ECO:0000256" key="2">
    <source>
        <dbReference type="ARBA" id="ARBA00005120"/>
    </source>
</evidence>
<keyword evidence="8 12" id="KW-0457">Lysine biosynthesis</keyword>
<dbReference type="Pfam" id="PF00701">
    <property type="entry name" value="DHDPS"/>
    <property type="match status" value="1"/>
</dbReference>
<comment type="function">
    <text evidence="1 12">Catalyzes the condensation of (S)-aspartate-beta-semialdehyde [(S)-ASA] and pyruvate to 4-hydroxy-tetrahydrodipicolinate (HTPA).</text>
</comment>
<dbReference type="PANTHER" id="PTHR12128">
    <property type="entry name" value="DIHYDRODIPICOLINATE SYNTHASE"/>
    <property type="match status" value="1"/>
</dbReference>
<feature type="binding site" evidence="12 15">
    <location>
        <position position="50"/>
    </location>
    <ligand>
        <name>pyruvate</name>
        <dbReference type="ChEBI" id="CHEBI:15361"/>
    </ligand>
</feature>
<dbReference type="InParanoid" id="E8R6B5"/>
<comment type="similarity">
    <text evidence="3 12 13">Belongs to the DapA family.</text>
</comment>
<keyword evidence="17" id="KW-1185">Reference proteome</keyword>
<dbReference type="FunCoup" id="E8R6B5">
    <property type="interactions" value="466"/>
</dbReference>
<dbReference type="HOGENOM" id="CLU_049343_7_1_0"/>
<feature type="active site" description="Proton donor/acceptor" evidence="12 14">
    <location>
        <position position="138"/>
    </location>
</feature>
<dbReference type="EC" id="4.3.3.7" evidence="4 12"/>
<evidence type="ECO:0000256" key="15">
    <source>
        <dbReference type="PIRSR" id="PIRSR001365-2"/>
    </source>
</evidence>
<gene>
    <name evidence="12" type="primary">dapA</name>
    <name evidence="16" type="ordered locus">Isop_1230</name>
</gene>
<evidence type="ECO:0000256" key="8">
    <source>
        <dbReference type="ARBA" id="ARBA00023154"/>
    </source>
</evidence>
<evidence type="ECO:0000256" key="14">
    <source>
        <dbReference type="PIRSR" id="PIRSR001365-1"/>
    </source>
</evidence>
<name>E8R6B5_ISOPI</name>
<dbReference type="EMBL" id="CP002353">
    <property type="protein sequence ID" value="ADV61816.1"/>
    <property type="molecule type" value="Genomic_DNA"/>
</dbReference>
<keyword evidence="10 12" id="KW-0704">Schiff base</keyword>
<evidence type="ECO:0000256" key="11">
    <source>
        <dbReference type="ARBA" id="ARBA00047836"/>
    </source>
</evidence>
<dbReference type="SMART" id="SM01130">
    <property type="entry name" value="DHDPS"/>
    <property type="match status" value="1"/>
</dbReference>
<evidence type="ECO:0000256" key="9">
    <source>
        <dbReference type="ARBA" id="ARBA00023239"/>
    </source>
</evidence>
<evidence type="ECO:0000256" key="4">
    <source>
        <dbReference type="ARBA" id="ARBA00012086"/>
    </source>
</evidence>
<accession>E8R6B5</accession>
<dbReference type="GO" id="GO:0019877">
    <property type="term" value="P:diaminopimelate biosynthetic process"/>
    <property type="evidence" value="ECO:0007669"/>
    <property type="project" value="UniProtKB-UniRule"/>
</dbReference>
<dbReference type="PIRSF" id="PIRSF001365">
    <property type="entry name" value="DHDPS"/>
    <property type="match status" value="1"/>
</dbReference>
<sequence>MATKGRLFAGCTVALATPFRDGQVDYDALKRLVEWQIARGTAVLSPCGTTGESPTLSHEEHEKVIAVVVETTAGRAKVLAGTGSNATSEAISLTKFAQRVGADGTLQVTPYYNRPTQEGMYAHFARIAEVCDLPMMLYNIPSRCGRNLEPETVARLAELPQVVAIKEASGSLDQVSELVRSTNLTVVSGDDSLTLPMLAVGGEGVVSVVANLAPQRVQAMIDAFQQGQLAEARAIHQELFTLSRNLLGLSVNPVPVKAALEELGLCSSEVRLPLTGLTPPQRDQLRKALAEARIQA</sequence>
<keyword evidence="9 12" id="KW-0456">Lyase</keyword>
<dbReference type="UniPathway" id="UPA00034">
    <property type="reaction ID" value="UER00017"/>
</dbReference>
<dbReference type="CDD" id="cd00950">
    <property type="entry name" value="DHDPS"/>
    <property type="match status" value="1"/>
</dbReference>
<dbReference type="AlphaFoldDB" id="E8R6B5"/>
<dbReference type="Gene3D" id="3.20.20.70">
    <property type="entry name" value="Aldolase class I"/>
    <property type="match status" value="1"/>
</dbReference>
<proteinExistence type="inferred from homology"/>
<dbReference type="RefSeq" id="WP_013564105.1">
    <property type="nucleotide sequence ID" value="NC_014962.1"/>
</dbReference>
<dbReference type="PANTHER" id="PTHR12128:SF66">
    <property type="entry name" value="4-HYDROXY-2-OXOGLUTARATE ALDOLASE, MITOCHONDRIAL"/>
    <property type="match status" value="1"/>
</dbReference>
<comment type="subunit">
    <text evidence="12">Homotetramer; dimer of dimers.</text>
</comment>
<dbReference type="InterPro" id="IPR002220">
    <property type="entry name" value="DapA-like"/>
</dbReference>
<evidence type="ECO:0000256" key="1">
    <source>
        <dbReference type="ARBA" id="ARBA00003294"/>
    </source>
</evidence>
<evidence type="ECO:0000256" key="7">
    <source>
        <dbReference type="ARBA" id="ARBA00022915"/>
    </source>
</evidence>
<dbReference type="SUPFAM" id="SSF51569">
    <property type="entry name" value="Aldolase"/>
    <property type="match status" value="1"/>
</dbReference>
<evidence type="ECO:0000256" key="10">
    <source>
        <dbReference type="ARBA" id="ARBA00023270"/>
    </source>
</evidence>
<evidence type="ECO:0000256" key="3">
    <source>
        <dbReference type="ARBA" id="ARBA00007592"/>
    </source>
</evidence>
<comment type="subcellular location">
    <subcellularLocation>
        <location evidence="12">Cytoplasm</location>
    </subcellularLocation>
</comment>
<comment type="pathway">
    <text evidence="2 12">Amino-acid biosynthesis; L-lysine biosynthesis via DAP pathway; (S)-tetrahydrodipicolinate from L-aspartate: step 3/4.</text>
</comment>
<dbReference type="InterPro" id="IPR005263">
    <property type="entry name" value="DapA"/>
</dbReference>
<organism evidence="16 17">
    <name type="scientific">Isosphaera pallida (strain ATCC 43644 / DSM 9630 / IS1B)</name>
    <dbReference type="NCBI Taxonomy" id="575540"/>
    <lineage>
        <taxon>Bacteria</taxon>
        <taxon>Pseudomonadati</taxon>
        <taxon>Planctomycetota</taxon>
        <taxon>Planctomycetia</taxon>
        <taxon>Isosphaerales</taxon>
        <taxon>Isosphaeraceae</taxon>
        <taxon>Isosphaera</taxon>
    </lineage>
</organism>
<evidence type="ECO:0000313" key="17">
    <source>
        <dbReference type="Proteomes" id="UP000008631"/>
    </source>
</evidence>
<dbReference type="GO" id="GO:0009089">
    <property type="term" value="P:lysine biosynthetic process via diaminopimelate"/>
    <property type="evidence" value="ECO:0007669"/>
    <property type="project" value="UniProtKB-UniRule"/>
</dbReference>
<dbReference type="NCBIfam" id="TIGR00674">
    <property type="entry name" value="dapA"/>
    <property type="match status" value="1"/>
</dbReference>
<keyword evidence="5 12" id="KW-0963">Cytoplasm</keyword>
<feature type="binding site" evidence="12 15">
    <location>
        <position position="206"/>
    </location>
    <ligand>
        <name>pyruvate</name>
        <dbReference type="ChEBI" id="CHEBI:15361"/>
    </ligand>
</feature>
<dbReference type="GO" id="GO:0008840">
    <property type="term" value="F:4-hydroxy-tetrahydrodipicolinate synthase activity"/>
    <property type="evidence" value="ECO:0007669"/>
    <property type="project" value="UniProtKB-UniRule"/>
</dbReference>
<keyword evidence="6 12" id="KW-0028">Amino-acid biosynthesis</keyword>
<dbReference type="HAMAP" id="MF_00418">
    <property type="entry name" value="DapA"/>
    <property type="match status" value="1"/>
</dbReference>
<feature type="active site" description="Schiff-base intermediate with substrate" evidence="12 14">
    <location>
        <position position="166"/>
    </location>
</feature>
<feature type="site" description="Part of a proton relay during catalysis" evidence="12">
    <location>
        <position position="49"/>
    </location>
</feature>
<reference evidence="16 17" key="1">
    <citation type="journal article" date="2011" name="Stand. Genomic Sci.">
        <title>Complete genome sequence of Isosphaera pallida type strain (IS1B).</title>
        <authorList>
            <consortium name="US DOE Joint Genome Institute (JGI-PGF)"/>
            <person name="Goker M."/>
            <person name="Cleland D."/>
            <person name="Saunders E."/>
            <person name="Lapidus A."/>
            <person name="Nolan M."/>
            <person name="Lucas S."/>
            <person name="Hammon N."/>
            <person name="Deshpande S."/>
            <person name="Cheng J.F."/>
            <person name="Tapia R."/>
            <person name="Han C."/>
            <person name="Goodwin L."/>
            <person name="Pitluck S."/>
            <person name="Liolios K."/>
            <person name="Pagani I."/>
            <person name="Ivanova N."/>
            <person name="Mavromatis K."/>
            <person name="Pati A."/>
            <person name="Chen A."/>
            <person name="Palaniappan K."/>
            <person name="Land M."/>
            <person name="Hauser L."/>
            <person name="Chang Y.J."/>
            <person name="Jeffries C.D."/>
            <person name="Detter J.C."/>
            <person name="Beck B."/>
            <person name="Woyke T."/>
            <person name="Bristow J."/>
            <person name="Eisen J.A."/>
            <person name="Markowitz V."/>
            <person name="Hugenholtz P."/>
            <person name="Kyrpides N.C."/>
            <person name="Klenk H.P."/>
        </authorList>
    </citation>
    <scope>NUCLEOTIDE SEQUENCE [LARGE SCALE GENOMIC DNA]</scope>
    <source>
        <strain evidence="17">ATCC 43644 / DSM 9630 / IS1B</strain>
    </source>
</reference>
<feature type="site" description="Part of a proton relay during catalysis" evidence="12">
    <location>
        <position position="112"/>
    </location>
</feature>
<dbReference type="eggNOG" id="COG0329">
    <property type="taxonomic scope" value="Bacteria"/>
</dbReference>
<dbReference type="PRINTS" id="PR00146">
    <property type="entry name" value="DHPICSNTHASE"/>
</dbReference>
<dbReference type="GO" id="GO:0005829">
    <property type="term" value="C:cytosol"/>
    <property type="evidence" value="ECO:0007669"/>
    <property type="project" value="TreeGrafter"/>
</dbReference>
<dbReference type="KEGG" id="ipa:Isop_1230"/>
<dbReference type="Proteomes" id="UP000008631">
    <property type="component" value="Chromosome"/>
</dbReference>
<evidence type="ECO:0000256" key="13">
    <source>
        <dbReference type="PIRNR" id="PIRNR001365"/>
    </source>
</evidence>
<dbReference type="STRING" id="575540.Isop_1230"/>
<protein>
    <recommendedName>
        <fullName evidence="4 12">4-hydroxy-tetrahydrodipicolinate synthase</fullName>
        <shortName evidence="12">HTPA synthase</shortName>
        <ecNumber evidence="4 12">4.3.3.7</ecNumber>
    </recommendedName>
</protein>
<comment type="catalytic activity">
    <reaction evidence="11 12">
        <text>L-aspartate 4-semialdehyde + pyruvate = (2S,4S)-4-hydroxy-2,3,4,5-tetrahydrodipicolinate + H2O + H(+)</text>
        <dbReference type="Rhea" id="RHEA:34171"/>
        <dbReference type="ChEBI" id="CHEBI:15361"/>
        <dbReference type="ChEBI" id="CHEBI:15377"/>
        <dbReference type="ChEBI" id="CHEBI:15378"/>
        <dbReference type="ChEBI" id="CHEBI:67139"/>
        <dbReference type="ChEBI" id="CHEBI:537519"/>
        <dbReference type="EC" id="4.3.3.7"/>
    </reaction>
</comment>
<evidence type="ECO:0000256" key="12">
    <source>
        <dbReference type="HAMAP-Rule" id="MF_00418"/>
    </source>
</evidence>
<dbReference type="InterPro" id="IPR013785">
    <property type="entry name" value="Aldolase_TIM"/>
</dbReference>
<evidence type="ECO:0000256" key="5">
    <source>
        <dbReference type="ARBA" id="ARBA00022490"/>
    </source>
</evidence>